<comment type="caution">
    <text evidence="1">The sequence shown here is derived from an EMBL/GenBank/DDBJ whole genome shotgun (WGS) entry which is preliminary data.</text>
</comment>
<name>A0A4Z0J7C6_9LACO</name>
<gene>
    <name evidence="1" type="ORF">EGT51_07830</name>
</gene>
<dbReference type="RefSeq" id="WP_135368144.1">
    <property type="nucleotide sequence ID" value="NZ_RKLX01000011.1"/>
</dbReference>
<dbReference type="EMBL" id="RKLX01000011">
    <property type="protein sequence ID" value="TGD18552.1"/>
    <property type="molecule type" value="Genomic_DNA"/>
</dbReference>
<organism evidence="1 2">
    <name type="scientific">Levilactobacillus suantsaiihabitans</name>
    <dbReference type="NCBI Taxonomy" id="2487722"/>
    <lineage>
        <taxon>Bacteria</taxon>
        <taxon>Bacillati</taxon>
        <taxon>Bacillota</taxon>
        <taxon>Bacilli</taxon>
        <taxon>Lactobacillales</taxon>
        <taxon>Lactobacillaceae</taxon>
        <taxon>Levilactobacillus</taxon>
    </lineage>
</organism>
<dbReference type="Pfam" id="PF16110">
    <property type="entry name" value="DUF4828"/>
    <property type="match status" value="1"/>
</dbReference>
<dbReference type="AlphaFoldDB" id="A0A4Z0J7C6"/>
<evidence type="ECO:0000313" key="2">
    <source>
        <dbReference type="Proteomes" id="UP000297348"/>
    </source>
</evidence>
<dbReference type="InterPro" id="IPR032254">
    <property type="entry name" value="DUF4828"/>
</dbReference>
<proteinExistence type="predicted"/>
<sequence>MKGRDIALFGISLVAGLTGGFSLRKKKDPQPSTSPLFYVGTWQFIDPHNQRRHRLEISPNLDVQIDDHQLQVRVQDLNEQQLTFQDKFGYHLTIHANERQPISFFDEADDCTYAMQPLTAKPDHPNEN</sequence>
<keyword evidence="2" id="KW-1185">Reference proteome</keyword>
<dbReference type="Proteomes" id="UP000297348">
    <property type="component" value="Unassembled WGS sequence"/>
</dbReference>
<accession>A0A4Z0J7C6</accession>
<evidence type="ECO:0000313" key="1">
    <source>
        <dbReference type="EMBL" id="TGD18552.1"/>
    </source>
</evidence>
<dbReference type="OrthoDB" id="2246468at2"/>
<reference evidence="1 2" key="1">
    <citation type="submission" date="2018-10" db="EMBL/GenBank/DDBJ databases">
        <title>Lactobacillus sp. R7 and Lactobacillus sp. R19 isolated from fermented mustard green product of Taiwan.</title>
        <authorList>
            <person name="Lin S.-T."/>
        </authorList>
    </citation>
    <scope>NUCLEOTIDE SEQUENCE [LARGE SCALE GENOMIC DNA]</scope>
    <source>
        <strain evidence="1 2">BCRC 81129</strain>
    </source>
</reference>
<protein>
    <submittedName>
        <fullName evidence="1">DUF4828 domain-containing protein</fullName>
    </submittedName>
</protein>